<comment type="caution">
    <text evidence="6">The sequence shown here is derived from an EMBL/GenBank/DDBJ whole genome shotgun (WGS) entry which is preliminary data.</text>
</comment>
<dbReference type="PROSITE" id="PS50931">
    <property type="entry name" value="HTH_LYSR"/>
    <property type="match status" value="1"/>
</dbReference>
<keyword evidence="2" id="KW-0805">Transcription regulation</keyword>
<protein>
    <submittedName>
        <fullName evidence="6">LysR family transcriptional regulator</fullName>
    </submittedName>
</protein>
<dbReference type="InterPro" id="IPR058163">
    <property type="entry name" value="LysR-type_TF_proteobact-type"/>
</dbReference>
<dbReference type="InterPro" id="IPR005119">
    <property type="entry name" value="LysR_subst-bd"/>
</dbReference>
<dbReference type="SUPFAM" id="SSF46785">
    <property type="entry name" value="Winged helix' DNA-binding domain"/>
    <property type="match status" value="1"/>
</dbReference>
<dbReference type="Proteomes" id="UP000704176">
    <property type="component" value="Unassembled WGS sequence"/>
</dbReference>
<reference evidence="6 7" key="1">
    <citation type="submission" date="2021-09" db="EMBL/GenBank/DDBJ databases">
        <title>The complete genome sequence of a new microorganism.</title>
        <authorList>
            <person name="Zi Z."/>
        </authorList>
    </citation>
    <scope>NUCLEOTIDE SEQUENCE [LARGE SCALE GENOMIC DNA]</scope>
    <source>
        <strain evidence="6 7">WGZ8</strain>
    </source>
</reference>
<dbReference type="Gene3D" id="1.10.10.10">
    <property type="entry name" value="Winged helix-like DNA-binding domain superfamily/Winged helix DNA-binding domain"/>
    <property type="match status" value="1"/>
</dbReference>
<organism evidence="6 7">
    <name type="scientific">Microvirga puerhi</name>
    <dbReference type="NCBI Taxonomy" id="2876078"/>
    <lineage>
        <taxon>Bacteria</taxon>
        <taxon>Pseudomonadati</taxon>
        <taxon>Pseudomonadota</taxon>
        <taxon>Alphaproteobacteria</taxon>
        <taxon>Hyphomicrobiales</taxon>
        <taxon>Methylobacteriaceae</taxon>
        <taxon>Microvirga</taxon>
    </lineage>
</organism>
<dbReference type="Gene3D" id="3.40.190.10">
    <property type="entry name" value="Periplasmic binding protein-like II"/>
    <property type="match status" value="2"/>
</dbReference>
<evidence type="ECO:0000256" key="3">
    <source>
        <dbReference type="ARBA" id="ARBA00023125"/>
    </source>
</evidence>
<name>A0ABS7VNQ6_9HYPH</name>
<proteinExistence type="inferred from homology"/>
<evidence type="ECO:0000259" key="5">
    <source>
        <dbReference type="PROSITE" id="PS50931"/>
    </source>
</evidence>
<evidence type="ECO:0000313" key="7">
    <source>
        <dbReference type="Proteomes" id="UP000704176"/>
    </source>
</evidence>
<keyword evidence="4" id="KW-0804">Transcription</keyword>
<dbReference type="InterPro" id="IPR036390">
    <property type="entry name" value="WH_DNA-bd_sf"/>
</dbReference>
<evidence type="ECO:0000256" key="1">
    <source>
        <dbReference type="ARBA" id="ARBA00009437"/>
    </source>
</evidence>
<sequence length="306" mass="33617">MDHSSPPLPPLDALRAFEAAARLGSFSAAAGSLNITHGAVSRQVAKLEHWLGEKLFDRQARGVALTPHGQRLHQRTSEAFALIADSSDRWLERRGAAIVRLTSIPSVSSLWLMPRLKAFEEANPPLRIEFVIEHRNSDLEAEGIDLAIRCGRGALPGRHSVRLFEEYCYPVASPLLATGIVDGPPERLLAHPLVHDSDTSGWRAWFAAQGIDYRPRPQDRRFEDYNLVLDAAAHGLGLALARPPLAGEALGTGRLVPVDARTVLNPVAYWLDRPQGRLRPMAAELARRIMAAAHLDEATAQAFLKM</sequence>
<dbReference type="CDD" id="cd08432">
    <property type="entry name" value="PBP2_GcdR_TrpI_HvrB_AmpR_like"/>
    <property type="match status" value="1"/>
</dbReference>
<dbReference type="EMBL" id="JAIRBM010000008">
    <property type="protein sequence ID" value="MBZ6077177.1"/>
    <property type="molecule type" value="Genomic_DNA"/>
</dbReference>
<evidence type="ECO:0000256" key="4">
    <source>
        <dbReference type="ARBA" id="ARBA00023163"/>
    </source>
</evidence>
<dbReference type="RefSeq" id="WP_224313483.1">
    <property type="nucleotide sequence ID" value="NZ_JAIRBM010000008.1"/>
</dbReference>
<dbReference type="SUPFAM" id="SSF53850">
    <property type="entry name" value="Periplasmic binding protein-like II"/>
    <property type="match status" value="1"/>
</dbReference>
<dbReference type="InterPro" id="IPR000847">
    <property type="entry name" value="LysR_HTH_N"/>
</dbReference>
<dbReference type="PANTHER" id="PTHR30537:SF79">
    <property type="entry name" value="TRANSCRIPTIONAL REGULATOR-RELATED"/>
    <property type="match status" value="1"/>
</dbReference>
<dbReference type="Pfam" id="PF00126">
    <property type="entry name" value="HTH_1"/>
    <property type="match status" value="1"/>
</dbReference>
<evidence type="ECO:0000256" key="2">
    <source>
        <dbReference type="ARBA" id="ARBA00023015"/>
    </source>
</evidence>
<evidence type="ECO:0000313" key="6">
    <source>
        <dbReference type="EMBL" id="MBZ6077177.1"/>
    </source>
</evidence>
<comment type="similarity">
    <text evidence="1">Belongs to the LysR transcriptional regulatory family.</text>
</comment>
<keyword evidence="3" id="KW-0238">DNA-binding</keyword>
<dbReference type="InterPro" id="IPR036388">
    <property type="entry name" value="WH-like_DNA-bd_sf"/>
</dbReference>
<dbReference type="Pfam" id="PF03466">
    <property type="entry name" value="LysR_substrate"/>
    <property type="match status" value="1"/>
</dbReference>
<dbReference type="PRINTS" id="PR00039">
    <property type="entry name" value="HTHLYSR"/>
</dbReference>
<accession>A0ABS7VNQ6</accession>
<gene>
    <name evidence="6" type="ORF">K9B37_12905</name>
</gene>
<dbReference type="PANTHER" id="PTHR30537">
    <property type="entry name" value="HTH-TYPE TRANSCRIPTIONAL REGULATOR"/>
    <property type="match status" value="1"/>
</dbReference>
<feature type="domain" description="HTH lysR-type" evidence="5">
    <location>
        <begin position="9"/>
        <end position="66"/>
    </location>
</feature>
<keyword evidence="7" id="KW-1185">Reference proteome</keyword>